<evidence type="ECO:0000256" key="2">
    <source>
        <dbReference type="ARBA" id="ARBA00007441"/>
    </source>
</evidence>
<dbReference type="RefSeq" id="WP_180892545.1">
    <property type="nucleotide sequence ID" value="NZ_JACCKD010000003.1"/>
</dbReference>
<gene>
    <name evidence="8" type="ORF">H0B56_09045</name>
</gene>
<reference evidence="8 9" key="1">
    <citation type="submission" date="2020-07" db="EMBL/GenBank/DDBJ databases">
        <title>Genome of Haloechinothrix sp.</title>
        <authorList>
            <person name="Tang S.-K."/>
            <person name="Yang L."/>
            <person name="Zhu W.-Y."/>
        </authorList>
    </citation>
    <scope>NUCLEOTIDE SEQUENCE [LARGE SCALE GENOMIC DNA]</scope>
    <source>
        <strain evidence="8 9">YIM 98757</strain>
    </source>
</reference>
<dbReference type="InterPro" id="IPR015422">
    <property type="entry name" value="PyrdxlP-dep_Trfase_small"/>
</dbReference>
<dbReference type="CDD" id="cd00609">
    <property type="entry name" value="AAT_like"/>
    <property type="match status" value="1"/>
</dbReference>
<keyword evidence="3 6" id="KW-0032">Aminotransferase</keyword>
<evidence type="ECO:0000256" key="5">
    <source>
        <dbReference type="ARBA" id="ARBA00022898"/>
    </source>
</evidence>
<dbReference type="Proteomes" id="UP000582974">
    <property type="component" value="Unassembled WGS sequence"/>
</dbReference>
<comment type="caution">
    <text evidence="8">The sequence shown here is derived from an EMBL/GenBank/DDBJ whole genome shotgun (WGS) entry which is preliminary data.</text>
</comment>
<keyword evidence="9" id="KW-1185">Reference proteome</keyword>
<evidence type="ECO:0000259" key="7">
    <source>
        <dbReference type="Pfam" id="PF00155"/>
    </source>
</evidence>
<name>A0A838A347_9PSEU</name>
<evidence type="ECO:0000256" key="3">
    <source>
        <dbReference type="ARBA" id="ARBA00022576"/>
    </source>
</evidence>
<dbReference type="InterPro" id="IPR015424">
    <property type="entry name" value="PyrdxlP-dep_Trfase"/>
</dbReference>
<comment type="cofactor">
    <cofactor evidence="1 6">
        <name>pyridoxal 5'-phosphate</name>
        <dbReference type="ChEBI" id="CHEBI:597326"/>
    </cofactor>
</comment>
<accession>A0A838A347</accession>
<dbReference type="GO" id="GO:0030170">
    <property type="term" value="F:pyridoxal phosphate binding"/>
    <property type="evidence" value="ECO:0007669"/>
    <property type="project" value="InterPro"/>
</dbReference>
<keyword evidence="4 6" id="KW-0808">Transferase</keyword>
<evidence type="ECO:0000256" key="6">
    <source>
        <dbReference type="RuleBase" id="RU000481"/>
    </source>
</evidence>
<dbReference type="InterPro" id="IPR015421">
    <property type="entry name" value="PyrdxlP-dep_Trfase_major"/>
</dbReference>
<evidence type="ECO:0000256" key="1">
    <source>
        <dbReference type="ARBA" id="ARBA00001933"/>
    </source>
</evidence>
<evidence type="ECO:0000313" key="9">
    <source>
        <dbReference type="Proteomes" id="UP000582974"/>
    </source>
</evidence>
<dbReference type="InterPro" id="IPR004838">
    <property type="entry name" value="NHTrfase_class1_PyrdxlP-BS"/>
</dbReference>
<dbReference type="PANTHER" id="PTHR46383">
    <property type="entry name" value="ASPARTATE AMINOTRANSFERASE"/>
    <property type="match status" value="1"/>
</dbReference>
<dbReference type="GO" id="GO:0006520">
    <property type="term" value="P:amino acid metabolic process"/>
    <property type="evidence" value="ECO:0007669"/>
    <property type="project" value="InterPro"/>
</dbReference>
<proteinExistence type="inferred from homology"/>
<protein>
    <recommendedName>
        <fullName evidence="6">Aminotransferase</fullName>
        <ecNumber evidence="6">2.6.1.-</ecNumber>
    </recommendedName>
</protein>
<dbReference type="Gene3D" id="3.40.640.10">
    <property type="entry name" value="Type I PLP-dependent aspartate aminotransferase-like (Major domain)"/>
    <property type="match status" value="1"/>
</dbReference>
<evidence type="ECO:0000256" key="4">
    <source>
        <dbReference type="ARBA" id="ARBA00022679"/>
    </source>
</evidence>
<dbReference type="Gene3D" id="3.90.1150.10">
    <property type="entry name" value="Aspartate Aminotransferase, domain 1"/>
    <property type="match status" value="1"/>
</dbReference>
<feature type="domain" description="Aminotransferase class I/classII large" evidence="7">
    <location>
        <begin position="24"/>
        <end position="373"/>
    </location>
</feature>
<dbReference type="PROSITE" id="PS00105">
    <property type="entry name" value="AA_TRANSFER_CLASS_1"/>
    <property type="match status" value="1"/>
</dbReference>
<dbReference type="InterPro" id="IPR004839">
    <property type="entry name" value="Aminotransferase_I/II_large"/>
</dbReference>
<keyword evidence="5" id="KW-0663">Pyridoxal phosphate</keyword>
<dbReference type="PANTHER" id="PTHR46383:SF1">
    <property type="entry name" value="ASPARTATE AMINOTRANSFERASE"/>
    <property type="match status" value="1"/>
</dbReference>
<dbReference type="SUPFAM" id="SSF53383">
    <property type="entry name" value="PLP-dependent transferases"/>
    <property type="match status" value="1"/>
</dbReference>
<dbReference type="InterPro" id="IPR050596">
    <property type="entry name" value="AspAT/PAT-like"/>
</dbReference>
<sequence length="416" mass="44368">MVVHSATLELDERVRARRAAGHHVVHLGFGEAGLPVLPEVREVLAGATGLNSYGPVVGSAEARGSAAGYFARRGLPTEPEQVIYGPGSKALLFALLSVLGGDIVLPRPSWVSYAAQAGLTGRGVIGAPISEVAGGVPEPNGLERVLEGARADGRKPAAMILTLPDNPTGTLAPAEQLEAICDIAQRYELLLICDEIYRDLVYHPERFRSPATIAPERTVVTSGLSKAMALGGWRIGLARLPDGRWGTSLRTELVGVAGEIWSSLAAPMQEVAGYVYSEPEEVVAYVSRGRRLHEAVSTAVHRVLVSAGARCRPPQAAFYLYPDLAPLRGRLAGTRVTGGTGLAELLLERHGVGVLAGTMFGDDPGALRLRVATSLLYGDTEEQRWRSLHSENPTTLPWIADALDRLRRALAELGKR</sequence>
<comment type="similarity">
    <text evidence="2 6">Belongs to the class-I pyridoxal-phosphate-dependent aminotransferase family.</text>
</comment>
<dbReference type="GO" id="GO:0008483">
    <property type="term" value="F:transaminase activity"/>
    <property type="evidence" value="ECO:0007669"/>
    <property type="project" value="UniProtKB-KW"/>
</dbReference>
<organism evidence="8 9">
    <name type="scientific">Haloechinothrix aidingensis</name>
    <dbReference type="NCBI Taxonomy" id="2752311"/>
    <lineage>
        <taxon>Bacteria</taxon>
        <taxon>Bacillati</taxon>
        <taxon>Actinomycetota</taxon>
        <taxon>Actinomycetes</taxon>
        <taxon>Pseudonocardiales</taxon>
        <taxon>Pseudonocardiaceae</taxon>
        <taxon>Haloechinothrix</taxon>
    </lineage>
</organism>
<evidence type="ECO:0000313" key="8">
    <source>
        <dbReference type="EMBL" id="MBA0125683.1"/>
    </source>
</evidence>
<dbReference type="EMBL" id="JACCKD010000003">
    <property type="protein sequence ID" value="MBA0125683.1"/>
    <property type="molecule type" value="Genomic_DNA"/>
</dbReference>
<dbReference type="AlphaFoldDB" id="A0A838A347"/>
<dbReference type="Pfam" id="PF00155">
    <property type="entry name" value="Aminotran_1_2"/>
    <property type="match status" value="1"/>
</dbReference>
<dbReference type="EC" id="2.6.1.-" evidence="6"/>